<reference evidence="2 3" key="1">
    <citation type="submission" date="2023-03" db="EMBL/GenBank/DDBJ databases">
        <title>WGS of Gossypium arboreum.</title>
        <authorList>
            <person name="Yu D."/>
        </authorList>
    </citation>
    <scope>NUCLEOTIDE SEQUENCE [LARGE SCALE GENOMIC DNA]</scope>
    <source>
        <tissue evidence="2">Leaf</tissue>
    </source>
</reference>
<dbReference type="EMBL" id="JARKNE010000009">
    <property type="protein sequence ID" value="KAK5803027.1"/>
    <property type="molecule type" value="Genomic_DNA"/>
</dbReference>
<name>A0ABR0NNW0_GOSAR</name>
<proteinExistence type="predicted"/>
<gene>
    <name evidence="2" type="ORF">PVK06_030667</name>
</gene>
<evidence type="ECO:0000256" key="1">
    <source>
        <dbReference type="SAM" id="MobiDB-lite"/>
    </source>
</evidence>
<organism evidence="2 3">
    <name type="scientific">Gossypium arboreum</name>
    <name type="common">Tree cotton</name>
    <name type="synonym">Gossypium nanking</name>
    <dbReference type="NCBI Taxonomy" id="29729"/>
    <lineage>
        <taxon>Eukaryota</taxon>
        <taxon>Viridiplantae</taxon>
        <taxon>Streptophyta</taxon>
        <taxon>Embryophyta</taxon>
        <taxon>Tracheophyta</taxon>
        <taxon>Spermatophyta</taxon>
        <taxon>Magnoliopsida</taxon>
        <taxon>eudicotyledons</taxon>
        <taxon>Gunneridae</taxon>
        <taxon>Pentapetalae</taxon>
        <taxon>rosids</taxon>
        <taxon>malvids</taxon>
        <taxon>Malvales</taxon>
        <taxon>Malvaceae</taxon>
        <taxon>Malvoideae</taxon>
        <taxon>Gossypium</taxon>
    </lineage>
</organism>
<evidence type="ECO:0000313" key="2">
    <source>
        <dbReference type="EMBL" id="KAK5803027.1"/>
    </source>
</evidence>
<dbReference type="Proteomes" id="UP001358586">
    <property type="component" value="Chromosome 9"/>
</dbReference>
<evidence type="ECO:0000313" key="3">
    <source>
        <dbReference type="Proteomes" id="UP001358586"/>
    </source>
</evidence>
<keyword evidence="3" id="KW-1185">Reference proteome</keyword>
<sequence>MVRDSYSGTGRSRSRSNPRDHGWIVVYKKRHRPSHFSTHILVEDEKSPNDCRVANLMLAVNPRNVKSTNEAWPYRFSNDLALILVERREEPINYFYSTCKMHPQRWSLMPTIDQGESSSRALVPRGANIVLTAVGSSNYSILSQYSQHENMDVESLMDNVREYEEVVAPQTQPSTSGCKRPRVEERSQSTENSSCGRLIHHR</sequence>
<protein>
    <submittedName>
        <fullName evidence="2">Uncharacterized protein</fullName>
    </submittedName>
</protein>
<feature type="region of interest" description="Disordered" evidence="1">
    <location>
        <begin position="167"/>
        <end position="202"/>
    </location>
</feature>
<accession>A0ABR0NNW0</accession>
<comment type="caution">
    <text evidence="2">The sequence shown here is derived from an EMBL/GenBank/DDBJ whole genome shotgun (WGS) entry which is preliminary data.</text>
</comment>